<gene>
    <name evidence="3" type="ORF">SAMN02745248_00332</name>
</gene>
<organism evidence="3 4">
    <name type="scientific">Hathewaya proteolytica DSM 3090</name>
    <dbReference type="NCBI Taxonomy" id="1121331"/>
    <lineage>
        <taxon>Bacteria</taxon>
        <taxon>Bacillati</taxon>
        <taxon>Bacillota</taxon>
        <taxon>Clostridia</taxon>
        <taxon>Eubacteriales</taxon>
        <taxon>Clostridiaceae</taxon>
        <taxon>Hathewaya</taxon>
    </lineage>
</organism>
<reference evidence="3 4" key="1">
    <citation type="submission" date="2016-11" db="EMBL/GenBank/DDBJ databases">
        <authorList>
            <person name="Jaros S."/>
            <person name="Januszkiewicz K."/>
            <person name="Wedrychowicz H."/>
        </authorList>
    </citation>
    <scope>NUCLEOTIDE SEQUENCE [LARGE SCALE GENOMIC DNA]</scope>
    <source>
        <strain evidence="3 4">DSM 3090</strain>
    </source>
</reference>
<dbReference type="Proteomes" id="UP000183952">
    <property type="component" value="Unassembled WGS sequence"/>
</dbReference>
<dbReference type="CDD" id="cd10948">
    <property type="entry name" value="CE4_BsPdaA_like"/>
    <property type="match status" value="1"/>
</dbReference>
<feature type="domain" description="NodB homology" evidence="2">
    <location>
        <begin position="160"/>
        <end position="343"/>
    </location>
</feature>
<sequence>MNKRILWVLMTIAITALSIQGCKGNNKLEPVDDNNIILENKKEQLGSEISKNKDTESDGKEEKENNDNYMDGENNQNNRNREKEDIPKLGEEKKEEEKIEKEKKQEDIKVDKTQETSIDNTKTEWWFIRNKDYKTPRINGNLKYNLNEYDAYYVGDVEKKVLYLTFDEGYENGYTSKILDVLKKNQVKATFFVTLPYVEERPDLVKRMEAEGHVIGNHTKSHLSMPDVTSNKQKFENELKSVDERYKEVTGKDMSKYFRPPMGEYSQKSLAMTKEMGYKTIFWSFAYKDWEPTEQPEPTEAKKLILEGMHNGAIFLLHAVSKTNAEILEEIITEAKNQGYEFELLP</sequence>
<evidence type="ECO:0000313" key="4">
    <source>
        <dbReference type="Proteomes" id="UP000183952"/>
    </source>
</evidence>
<dbReference type="Gene3D" id="3.20.20.370">
    <property type="entry name" value="Glycoside hydrolase/deacetylase"/>
    <property type="match status" value="1"/>
</dbReference>
<dbReference type="PROSITE" id="PS51257">
    <property type="entry name" value="PROKAR_LIPOPROTEIN"/>
    <property type="match status" value="1"/>
</dbReference>
<feature type="compositionally biased region" description="Basic and acidic residues" evidence="1">
    <location>
        <begin position="47"/>
        <end position="66"/>
    </location>
</feature>
<feature type="region of interest" description="Disordered" evidence="1">
    <location>
        <begin position="47"/>
        <end position="106"/>
    </location>
</feature>
<dbReference type="InterPro" id="IPR002509">
    <property type="entry name" value="NODB_dom"/>
</dbReference>
<dbReference type="EMBL" id="FRAD01000004">
    <property type="protein sequence ID" value="SHJ53834.1"/>
    <property type="molecule type" value="Genomic_DNA"/>
</dbReference>
<dbReference type="RefSeq" id="WP_242942308.1">
    <property type="nucleotide sequence ID" value="NZ_FRAD01000004.1"/>
</dbReference>
<proteinExistence type="predicted"/>
<feature type="compositionally biased region" description="Basic and acidic residues" evidence="1">
    <location>
        <begin position="79"/>
        <end position="106"/>
    </location>
</feature>
<dbReference type="InterPro" id="IPR011330">
    <property type="entry name" value="Glyco_hydro/deAcase_b/a-brl"/>
</dbReference>
<accession>A0A1M6K4C1</accession>
<protein>
    <submittedName>
        <fullName evidence="3">Peptidoglycan-N-acetylmuramic acid deacetylase</fullName>
    </submittedName>
</protein>
<evidence type="ECO:0000256" key="1">
    <source>
        <dbReference type="SAM" id="MobiDB-lite"/>
    </source>
</evidence>
<keyword evidence="4" id="KW-1185">Reference proteome</keyword>
<dbReference type="PANTHER" id="PTHR10587:SF78">
    <property type="entry name" value="PEPTIDOGLYCAN-N-ACETYLMURAMIC ACID DEACETYLASE PDAA"/>
    <property type="match status" value="1"/>
</dbReference>
<dbReference type="AlphaFoldDB" id="A0A1M6K4C1"/>
<dbReference type="NCBIfam" id="TIGR02884">
    <property type="entry name" value="spore_pdaA"/>
    <property type="match status" value="1"/>
</dbReference>
<dbReference type="PROSITE" id="PS51677">
    <property type="entry name" value="NODB"/>
    <property type="match status" value="1"/>
</dbReference>
<evidence type="ECO:0000259" key="2">
    <source>
        <dbReference type="PROSITE" id="PS51677"/>
    </source>
</evidence>
<dbReference type="InterPro" id="IPR014235">
    <property type="entry name" value="Spore_PdaA"/>
</dbReference>
<name>A0A1M6K4C1_9CLOT</name>
<dbReference type="STRING" id="1121331.SAMN02745248_00332"/>
<dbReference type="GO" id="GO:0016020">
    <property type="term" value="C:membrane"/>
    <property type="evidence" value="ECO:0007669"/>
    <property type="project" value="TreeGrafter"/>
</dbReference>
<evidence type="ECO:0000313" key="3">
    <source>
        <dbReference type="EMBL" id="SHJ53834.1"/>
    </source>
</evidence>
<dbReference type="PANTHER" id="PTHR10587">
    <property type="entry name" value="GLYCOSYL TRANSFERASE-RELATED"/>
    <property type="match status" value="1"/>
</dbReference>
<dbReference type="InterPro" id="IPR050248">
    <property type="entry name" value="Polysacc_deacetylase_ArnD"/>
</dbReference>
<dbReference type="GO" id="GO:0016810">
    <property type="term" value="F:hydrolase activity, acting on carbon-nitrogen (but not peptide) bonds"/>
    <property type="evidence" value="ECO:0007669"/>
    <property type="project" value="InterPro"/>
</dbReference>
<dbReference type="SUPFAM" id="SSF88713">
    <property type="entry name" value="Glycoside hydrolase/deacetylase"/>
    <property type="match status" value="1"/>
</dbReference>
<dbReference type="Pfam" id="PF01522">
    <property type="entry name" value="Polysacc_deac_1"/>
    <property type="match status" value="1"/>
</dbReference>
<dbReference type="GO" id="GO:0005975">
    <property type="term" value="P:carbohydrate metabolic process"/>
    <property type="evidence" value="ECO:0007669"/>
    <property type="project" value="InterPro"/>
</dbReference>